<proteinExistence type="inferred from homology"/>
<dbReference type="InterPro" id="IPR050603">
    <property type="entry name" value="MYST_HAT"/>
</dbReference>
<dbReference type="GO" id="GO:0004402">
    <property type="term" value="F:histone acetyltransferase activity"/>
    <property type="evidence" value="ECO:0007669"/>
    <property type="project" value="InterPro"/>
</dbReference>
<dbReference type="GO" id="GO:0000785">
    <property type="term" value="C:chromatin"/>
    <property type="evidence" value="ECO:0007669"/>
    <property type="project" value="TreeGrafter"/>
</dbReference>
<dbReference type="InterPro" id="IPR016181">
    <property type="entry name" value="Acyl_CoA_acyltransferase"/>
</dbReference>
<dbReference type="GO" id="GO:0006357">
    <property type="term" value="P:regulation of transcription by RNA polymerase II"/>
    <property type="evidence" value="ECO:0007669"/>
    <property type="project" value="TreeGrafter"/>
</dbReference>
<feature type="domain" description="MYST-type HAT" evidence="6">
    <location>
        <begin position="1"/>
        <end position="281"/>
    </location>
</feature>
<feature type="active site" description="Proton donor/acceptor" evidence="5">
    <location>
        <position position="187"/>
    </location>
</feature>
<dbReference type="InterPro" id="IPR036388">
    <property type="entry name" value="WH-like_DNA-bd_sf"/>
</dbReference>
<dbReference type="EMBL" id="HE575323">
    <property type="protein sequence ID" value="CCC93944.1"/>
    <property type="molecule type" value="Genomic_DNA"/>
</dbReference>
<evidence type="ECO:0000259" key="6">
    <source>
        <dbReference type="PROSITE" id="PS51726"/>
    </source>
</evidence>
<dbReference type="PROSITE" id="PS51726">
    <property type="entry name" value="MYST_HAT"/>
    <property type="match status" value="1"/>
</dbReference>
<dbReference type="FunFam" id="3.40.630.30:FF:000159">
    <property type="entry name" value="Histone acetyltransferase"/>
    <property type="match status" value="1"/>
</dbReference>
<reference evidence="7" key="1">
    <citation type="journal article" date="2012" name="Proc. Natl. Acad. Sci. U.S.A.">
        <title>Antigenic diversity is generated by distinct evolutionary mechanisms in African trypanosome species.</title>
        <authorList>
            <person name="Jackson A.P."/>
            <person name="Berry A."/>
            <person name="Aslett M."/>
            <person name="Allison H.C."/>
            <person name="Burton P."/>
            <person name="Vavrova-Anderson J."/>
            <person name="Brown R."/>
            <person name="Browne H."/>
            <person name="Corton N."/>
            <person name="Hauser H."/>
            <person name="Gamble J."/>
            <person name="Gilderthorp R."/>
            <person name="Marcello L."/>
            <person name="McQuillan J."/>
            <person name="Otto T.D."/>
            <person name="Quail M.A."/>
            <person name="Sanders M.J."/>
            <person name="van Tonder A."/>
            <person name="Ginger M.L."/>
            <person name="Field M.C."/>
            <person name="Barry J.D."/>
            <person name="Hertz-Fowler C."/>
            <person name="Berriman M."/>
        </authorList>
    </citation>
    <scope>NUCLEOTIDE SEQUENCE</scope>
    <source>
        <strain evidence="7">IL3000</strain>
    </source>
</reference>
<dbReference type="GO" id="GO:0003712">
    <property type="term" value="F:transcription coregulator activity"/>
    <property type="evidence" value="ECO:0007669"/>
    <property type="project" value="TreeGrafter"/>
</dbReference>
<accession>G0UX27</accession>
<organism evidence="7">
    <name type="scientific">Trypanosoma congolense (strain IL3000)</name>
    <dbReference type="NCBI Taxonomy" id="1068625"/>
    <lineage>
        <taxon>Eukaryota</taxon>
        <taxon>Discoba</taxon>
        <taxon>Euglenozoa</taxon>
        <taxon>Kinetoplastea</taxon>
        <taxon>Metakinetoplastina</taxon>
        <taxon>Trypanosomatida</taxon>
        <taxon>Trypanosomatidae</taxon>
        <taxon>Trypanosoma</taxon>
        <taxon>Nannomonas</taxon>
    </lineage>
</organism>
<dbReference type="PROSITE" id="PS00028">
    <property type="entry name" value="ZINC_FINGER_C2H2_1"/>
    <property type="match status" value="1"/>
</dbReference>
<dbReference type="VEuPathDB" id="TriTrypDB:TcIL3000_10_7170"/>
<protein>
    <recommendedName>
        <fullName evidence="2">histone acetyltransferase</fullName>
        <ecNumber evidence="2">2.3.1.48</ecNumber>
    </recommendedName>
</protein>
<dbReference type="PANTHER" id="PTHR10615">
    <property type="entry name" value="HISTONE ACETYLTRANSFERASE"/>
    <property type="match status" value="1"/>
</dbReference>
<dbReference type="Gene3D" id="3.40.630.30">
    <property type="match status" value="1"/>
</dbReference>
<dbReference type="EC" id="2.3.1.48" evidence="2"/>
<keyword evidence="3 7" id="KW-0808">Transferase</keyword>
<evidence type="ECO:0000313" key="7">
    <source>
        <dbReference type="EMBL" id="CCC93944.1"/>
    </source>
</evidence>
<dbReference type="AlphaFoldDB" id="G0UX27"/>
<gene>
    <name evidence="7" type="ORF">TCIL3000_10_7170</name>
</gene>
<evidence type="ECO:0000256" key="1">
    <source>
        <dbReference type="ARBA" id="ARBA00010107"/>
    </source>
</evidence>
<dbReference type="SUPFAM" id="SSF55729">
    <property type="entry name" value="Acyl-CoA N-acyltransferases (Nat)"/>
    <property type="match status" value="1"/>
</dbReference>
<evidence type="ECO:0000256" key="3">
    <source>
        <dbReference type="ARBA" id="ARBA00022679"/>
    </source>
</evidence>
<evidence type="ECO:0000256" key="4">
    <source>
        <dbReference type="ARBA" id="ARBA00022990"/>
    </source>
</evidence>
<dbReference type="Pfam" id="PF01853">
    <property type="entry name" value="MOZ_SAS"/>
    <property type="match status" value="1"/>
</dbReference>
<evidence type="ECO:0000256" key="5">
    <source>
        <dbReference type="PIRSR" id="PIRSR602717-51"/>
    </source>
</evidence>
<dbReference type="InterPro" id="IPR002717">
    <property type="entry name" value="HAT_MYST-type"/>
</dbReference>
<dbReference type="GO" id="GO:0005634">
    <property type="term" value="C:nucleus"/>
    <property type="evidence" value="ECO:0007669"/>
    <property type="project" value="TreeGrafter"/>
</dbReference>
<dbReference type="InterPro" id="IPR013087">
    <property type="entry name" value="Znf_C2H2_type"/>
</dbReference>
<dbReference type="Gene3D" id="1.10.10.10">
    <property type="entry name" value="Winged helix-like DNA-binding domain superfamily/Winged helix DNA-binding domain"/>
    <property type="match status" value="1"/>
</dbReference>
<name>G0UX27_TRYCI</name>
<evidence type="ECO:0000256" key="2">
    <source>
        <dbReference type="ARBA" id="ARBA00013184"/>
    </source>
</evidence>
<keyword evidence="4" id="KW-0007">Acetylation</keyword>
<dbReference type="GO" id="GO:0003682">
    <property type="term" value="F:chromatin binding"/>
    <property type="evidence" value="ECO:0007669"/>
    <property type="project" value="TreeGrafter"/>
</dbReference>
<comment type="similarity">
    <text evidence="1">Belongs to the MYST (SAS/MOZ) family.</text>
</comment>
<dbReference type="PANTHER" id="PTHR10615:SF208">
    <property type="entry name" value="HISTONE ACETYLTRANSFERASE"/>
    <property type="match status" value="1"/>
</dbReference>
<sequence>MESQRGDTISINTMFRQYEAQSLTPLVEVVSRGKREIFLCESCLSFFSVHSDLEMHIETCPHVFWIPGDEIYRCPTRRFVVIEIDGRKPVCGAYTKRIAQLAKMFLDEKTTLGDLHFFAFVTIFELDEYGYHFAGYFSKEWRKTVSCGNTLSCLMVLPPYRSKGYGSFLVEMSYEMSRIEGVPGTPERPLSSEGKRMFDRIWREELLRAVSSVDSKKGSVTLKSLSTETGMSVEDVAVALHRLGVVFYLAGHNPLILMPGEVTDAARRAKRLDANSLVWVSLF</sequence>